<feature type="compositionally biased region" description="Polar residues" evidence="7">
    <location>
        <begin position="208"/>
        <end position="217"/>
    </location>
</feature>
<dbReference type="OrthoDB" id="270624at2759"/>
<reference evidence="10 11" key="1">
    <citation type="submission" date="2019-09" db="EMBL/GenBank/DDBJ databases">
        <title>A chromosome-level genome assembly of the Chinese tupelo Nyssa sinensis.</title>
        <authorList>
            <person name="Yang X."/>
            <person name="Kang M."/>
            <person name="Yang Y."/>
            <person name="Xiong H."/>
            <person name="Wang M."/>
            <person name="Zhang Z."/>
            <person name="Wang Z."/>
            <person name="Wu H."/>
            <person name="Ma T."/>
            <person name="Liu J."/>
            <person name="Xi Z."/>
        </authorList>
    </citation>
    <scope>NUCLEOTIDE SEQUENCE [LARGE SCALE GENOMIC DNA]</scope>
    <source>
        <strain evidence="10">J267</strain>
        <tissue evidence="10">Leaf</tissue>
    </source>
</reference>
<feature type="signal peptide" evidence="8">
    <location>
        <begin position="1"/>
        <end position="19"/>
    </location>
</feature>
<feature type="region of interest" description="Disordered" evidence="7">
    <location>
        <begin position="101"/>
        <end position="245"/>
    </location>
</feature>
<dbReference type="InterPro" id="IPR001680">
    <property type="entry name" value="WD40_rpt"/>
</dbReference>
<dbReference type="PANTHER" id="PTHR14091">
    <property type="entry name" value="PERIODIC TRYPTOPHAN PROTEIN 1"/>
    <property type="match status" value="1"/>
</dbReference>
<dbReference type="InterPro" id="IPR008972">
    <property type="entry name" value="Cupredoxin"/>
</dbReference>
<dbReference type="PROSITE" id="PS00678">
    <property type="entry name" value="WD_REPEATS_1"/>
    <property type="match status" value="2"/>
</dbReference>
<evidence type="ECO:0000313" key="11">
    <source>
        <dbReference type="Proteomes" id="UP000325577"/>
    </source>
</evidence>
<name>A0A5J5BLX8_9ASTE</name>
<dbReference type="GO" id="GO:0009055">
    <property type="term" value="F:electron transfer activity"/>
    <property type="evidence" value="ECO:0007669"/>
    <property type="project" value="InterPro"/>
</dbReference>
<feature type="compositionally biased region" description="Pro residues" evidence="7">
    <location>
        <begin position="130"/>
        <end position="161"/>
    </location>
</feature>
<dbReference type="Pfam" id="PF00400">
    <property type="entry name" value="WD40"/>
    <property type="match status" value="3"/>
</dbReference>
<dbReference type="InterPro" id="IPR036322">
    <property type="entry name" value="WD40_repeat_dom_sf"/>
</dbReference>
<evidence type="ECO:0000256" key="5">
    <source>
        <dbReference type="ARBA" id="ARBA00023008"/>
    </source>
</evidence>
<organism evidence="10 11">
    <name type="scientific">Nyssa sinensis</name>
    <dbReference type="NCBI Taxonomy" id="561372"/>
    <lineage>
        <taxon>Eukaryota</taxon>
        <taxon>Viridiplantae</taxon>
        <taxon>Streptophyta</taxon>
        <taxon>Embryophyta</taxon>
        <taxon>Tracheophyta</taxon>
        <taxon>Spermatophyta</taxon>
        <taxon>Magnoliopsida</taxon>
        <taxon>eudicotyledons</taxon>
        <taxon>Gunneridae</taxon>
        <taxon>Pentapetalae</taxon>
        <taxon>asterids</taxon>
        <taxon>Cornales</taxon>
        <taxon>Nyssaceae</taxon>
        <taxon>Nyssa</taxon>
    </lineage>
</organism>
<evidence type="ECO:0000256" key="8">
    <source>
        <dbReference type="SAM" id="SignalP"/>
    </source>
</evidence>
<protein>
    <recommendedName>
        <fullName evidence="9">Phytocyanin domain-containing protein</fullName>
    </recommendedName>
</protein>
<feature type="repeat" description="WD" evidence="6">
    <location>
        <begin position="659"/>
        <end position="701"/>
    </location>
</feature>
<keyword evidence="3" id="KW-0479">Metal-binding</keyword>
<dbReference type="GO" id="GO:0005634">
    <property type="term" value="C:nucleus"/>
    <property type="evidence" value="ECO:0007669"/>
    <property type="project" value="TreeGrafter"/>
</dbReference>
<evidence type="ECO:0000256" key="7">
    <source>
        <dbReference type="SAM" id="MobiDB-lite"/>
    </source>
</evidence>
<proteinExistence type="predicted"/>
<dbReference type="SMART" id="SM00320">
    <property type="entry name" value="WD40"/>
    <property type="match status" value="5"/>
</dbReference>
<feature type="compositionally biased region" description="Pro residues" evidence="7">
    <location>
        <begin position="227"/>
        <end position="236"/>
    </location>
</feature>
<dbReference type="GO" id="GO:0006364">
    <property type="term" value="P:rRNA processing"/>
    <property type="evidence" value="ECO:0007669"/>
    <property type="project" value="InterPro"/>
</dbReference>
<dbReference type="PROSITE" id="PS51485">
    <property type="entry name" value="PHYTOCYANIN"/>
    <property type="match status" value="1"/>
</dbReference>
<dbReference type="PANTHER" id="PTHR14091:SF0">
    <property type="entry name" value="PERIODIC TRYPTOPHAN PROTEIN 1 HOMOLOG"/>
    <property type="match status" value="1"/>
</dbReference>
<gene>
    <name evidence="10" type="ORF">F0562_021265</name>
</gene>
<dbReference type="AlphaFoldDB" id="A0A5J5BLX8"/>
<dbReference type="Proteomes" id="UP000325577">
    <property type="component" value="Linkage Group LG11"/>
</dbReference>
<dbReference type="PROSITE" id="PS50294">
    <property type="entry name" value="WD_REPEATS_REGION"/>
    <property type="match status" value="2"/>
</dbReference>
<evidence type="ECO:0000256" key="2">
    <source>
        <dbReference type="ARBA" id="ARBA00022574"/>
    </source>
</evidence>
<evidence type="ECO:0000256" key="1">
    <source>
        <dbReference type="ARBA" id="ARBA00022553"/>
    </source>
</evidence>
<sequence>MGFAKKAVFFLFMMMAVFGMSMGSVYKVGDSSGWTDIGHVDYKTWSATKNFHVGDTIPPYAAFISGNDSFTIKKGGHFYFICGFPGHCQAGQKVDIRVPRTPHLIPTPAPALSLSSNSSPSPAPHNQNPAPAPSSSPNPSPSSNPSPAPHSPNLAPAPTPSWSPSTARNPNPSPAPTPSWSPSPAPHNPNQALAPAPAPSWSPSPAPHNSNLATSSSPNPAPKEQLPLPPPSPSPSPESSAADIVPAPHNSASYIHISKGLLPSNLWLSMVLVATFRRVIHFRATSGQFKVLDIEEIEEILKSGALERSESEDDDKDMDVDAAKQADEVAHALVAADALGKASKNTTSGTNFDDITDGLRELDMDNYDEEDDGIELFSVGLGDTYYPSNDMDPYLKDKDDDDSEELEDVTIKAEDAVIVCARNEDDVSLLEVWIYEDPADGDSNMYVHHDIIISAFPLCTAWLDCPLKGGEKGNFIAVGSMEPTIEIWDLDIMDEVQPCVVLGGIAEKKKKGKKKKSIKYKKDSHTDSVLGLAWNKEYRNILASASADKLIKVWDVATGKCDITMEHHTDKVQAVAWNHHVPQVILSGSFDHSVVMKDGRIPSHTGFKWSVTADVESLAWDPHIEHSFVVSLEDGTVNGFDIRAAKSDSSSESKPSFTLHAHDKAVCTVSYNPLVPNLLATGSTDKMVKLWDLSNNQPSCVASKNPKAGAVFSISFSEDSPFLLAMGGSKGRLELWDTLSDAGVSQRYGSHCNQNRA</sequence>
<dbReference type="InterPro" id="IPR003245">
    <property type="entry name" value="Phytocyanin_dom"/>
</dbReference>
<dbReference type="Gene3D" id="2.60.40.420">
    <property type="entry name" value="Cupredoxins - blue copper proteins"/>
    <property type="match status" value="2"/>
</dbReference>
<dbReference type="InterPro" id="IPR019775">
    <property type="entry name" value="WD40_repeat_CS"/>
</dbReference>
<feature type="compositionally biased region" description="Pro residues" evidence="7">
    <location>
        <begin position="196"/>
        <end position="206"/>
    </location>
</feature>
<evidence type="ECO:0000256" key="3">
    <source>
        <dbReference type="ARBA" id="ARBA00022723"/>
    </source>
</evidence>
<keyword evidence="5" id="KW-0186">Copper</keyword>
<dbReference type="Pfam" id="PF02298">
    <property type="entry name" value="Cu_bind_like"/>
    <property type="match status" value="1"/>
</dbReference>
<keyword evidence="11" id="KW-1185">Reference proteome</keyword>
<dbReference type="InterPro" id="IPR020472">
    <property type="entry name" value="WD40_PAC1"/>
</dbReference>
<dbReference type="EMBL" id="CM018034">
    <property type="protein sequence ID" value="KAA8543240.1"/>
    <property type="molecule type" value="Genomic_DNA"/>
</dbReference>
<dbReference type="Gene3D" id="2.130.10.10">
    <property type="entry name" value="YVTN repeat-like/Quinoprotein amine dehydrogenase"/>
    <property type="match status" value="2"/>
</dbReference>
<dbReference type="GO" id="GO:0046872">
    <property type="term" value="F:metal ion binding"/>
    <property type="evidence" value="ECO:0007669"/>
    <property type="project" value="UniProtKB-KW"/>
</dbReference>
<feature type="compositionally biased region" description="Low complexity" evidence="7">
    <location>
        <begin position="110"/>
        <end position="129"/>
    </location>
</feature>
<keyword evidence="4" id="KW-0677">Repeat</keyword>
<dbReference type="PROSITE" id="PS00196">
    <property type="entry name" value="COPPER_BLUE"/>
    <property type="match status" value="1"/>
</dbReference>
<feature type="compositionally biased region" description="Pro residues" evidence="7">
    <location>
        <begin position="171"/>
        <end position="187"/>
    </location>
</feature>
<feature type="repeat" description="WD" evidence="6">
    <location>
        <begin position="522"/>
        <end position="564"/>
    </location>
</feature>
<dbReference type="PRINTS" id="PR00320">
    <property type="entry name" value="GPROTEINBRPT"/>
</dbReference>
<keyword evidence="2 6" id="KW-0853">WD repeat</keyword>
<keyword evidence="8" id="KW-0732">Signal</keyword>
<feature type="domain" description="Phytocyanin" evidence="9">
    <location>
        <begin position="1"/>
        <end position="100"/>
    </location>
</feature>
<evidence type="ECO:0000256" key="6">
    <source>
        <dbReference type="PROSITE-ProRule" id="PRU00221"/>
    </source>
</evidence>
<dbReference type="FunFam" id="2.130.10.10:FF:000714">
    <property type="entry name" value="Transducin/WD40 repeat-like superfamily protein"/>
    <property type="match status" value="1"/>
</dbReference>
<dbReference type="InterPro" id="IPR015943">
    <property type="entry name" value="WD40/YVTN_repeat-like_dom_sf"/>
</dbReference>
<evidence type="ECO:0000256" key="4">
    <source>
        <dbReference type="ARBA" id="ARBA00022737"/>
    </source>
</evidence>
<feature type="chain" id="PRO_5023899195" description="Phytocyanin domain-containing protein" evidence="8">
    <location>
        <begin position="20"/>
        <end position="757"/>
    </location>
</feature>
<dbReference type="PROSITE" id="PS50082">
    <property type="entry name" value="WD_REPEATS_2"/>
    <property type="match status" value="2"/>
</dbReference>
<evidence type="ECO:0000313" key="10">
    <source>
        <dbReference type="EMBL" id="KAA8543240.1"/>
    </source>
</evidence>
<dbReference type="FunFam" id="2.130.10.10:FF:000485">
    <property type="entry name" value="Putative WD repeat-containing protein C17D11.16"/>
    <property type="match status" value="1"/>
</dbReference>
<dbReference type="InterPro" id="IPR028871">
    <property type="entry name" value="BlueCu_1_BS"/>
</dbReference>
<dbReference type="SUPFAM" id="SSF49503">
    <property type="entry name" value="Cupredoxins"/>
    <property type="match status" value="1"/>
</dbReference>
<accession>A0A5J5BLX8</accession>
<dbReference type="InterPro" id="IPR044285">
    <property type="entry name" value="PWP1"/>
</dbReference>
<evidence type="ECO:0000259" key="9">
    <source>
        <dbReference type="PROSITE" id="PS51485"/>
    </source>
</evidence>
<dbReference type="SUPFAM" id="SSF50978">
    <property type="entry name" value="WD40 repeat-like"/>
    <property type="match status" value="1"/>
</dbReference>
<keyword evidence="1" id="KW-0597">Phosphoprotein</keyword>